<keyword evidence="2" id="KW-1185">Reference proteome</keyword>
<accession>A0A397JMD9</accession>
<evidence type="ECO:0000313" key="2">
    <source>
        <dbReference type="Proteomes" id="UP000266861"/>
    </source>
</evidence>
<reference evidence="1 2" key="1">
    <citation type="submission" date="2018-08" db="EMBL/GenBank/DDBJ databases">
        <title>Genome and evolution of the arbuscular mycorrhizal fungus Diversispora epigaea (formerly Glomus versiforme) and its bacterial endosymbionts.</title>
        <authorList>
            <person name="Sun X."/>
            <person name="Fei Z."/>
            <person name="Harrison M."/>
        </authorList>
    </citation>
    <scope>NUCLEOTIDE SEQUENCE [LARGE SCALE GENOMIC DNA]</scope>
    <source>
        <strain evidence="1 2">IT104</strain>
    </source>
</reference>
<evidence type="ECO:0000313" key="1">
    <source>
        <dbReference type="EMBL" id="RHZ89101.1"/>
    </source>
</evidence>
<comment type="caution">
    <text evidence="1">The sequence shown here is derived from an EMBL/GenBank/DDBJ whole genome shotgun (WGS) entry which is preliminary data.</text>
</comment>
<name>A0A397JMD9_9GLOM</name>
<dbReference type="EMBL" id="PQFF01000017">
    <property type="protein sequence ID" value="RHZ89101.1"/>
    <property type="molecule type" value="Genomic_DNA"/>
</dbReference>
<organism evidence="1 2">
    <name type="scientific">Diversispora epigaea</name>
    <dbReference type="NCBI Taxonomy" id="1348612"/>
    <lineage>
        <taxon>Eukaryota</taxon>
        <taxon>Fungi</taxon>
        <taxon>Fungi incertae sedis</taxon>
        <taxon>Mucoromycota</taxon>
        <taxon>Glomeromycotina</taxon>
        <taxon>Glomeromycetes</taxon>
        <taxon>Diversisporales</taxon>
        <taxon>Diversisporaceae</taxon>
        <taxon>Diversispora</taxon>
    </lineage>
</organism>
<gene>
    <name evidence="1" type="ORF">Glove_19g80</name>
</gene>
<dbReference type="Proteomes" id="UP000266861">
    <property type="component" value="Unassembled WGS sequence"/>
</dbReference>
<dbReference type="AlphaFoldDB" id="A0A397JMD9"/>
<sequence length="86" mass="9749">MRKRTLHKISTESSTTVTSLSPIITTNSKKKKLSSSKSISKTKVDKVVDIEDKNNNEDITLIMIITFIIKSNARSTWSMNKENYSL</sequence>
<proteinExistence type="predicted"/>
<protein>
    <submittedName>
        <fullName evidence="1">Uncharacterized protein</fullName>
    </submittedName>
</protein>